<dbReference type="Gene3D" id="3.40.50.300">
    <property type="entry name" value="P-loop containing nucleotide triphosphate hydrolases"/>
    <property type="match status" value="1"/>
</dbReference>
<gene>
    <name evidence="3" type="ORF">Naga_100135g16</name>
</gene>
<organism evidence="3 4">
    <name type="scientific">Nannochloropsis gaditana</name>
    <dbReference type="NCBI Taxonomy" id="72520"/>
    <lineage>
        <taxon>Eukaryota</taxon>
        <taxon>Sar</taxon>
        <taxon>Stramenopiles</taxon>
        <taxon>Ochrophyta</taxon>
        <taxon>Eustigmatophyceae</taxon>
        <taxon>Eustigmatales</taxon>
        <taxon>Monodopsidaceae</taxon>
        <taxon>Nannochloropsis</taxon>
    </lineage>
</organism>
<dbReference type="GO" id="GO:0016787">
    <property type="term" value="F:hydrolase activity"/>
    <property type="evidence" value="ECO:0007669"/>
    <property type="project" value="UniProtKB-KW"/>
</dbReference>
<dbReference type="SMART" id="SM00490">
    <property type="entry name" value="HELICc"/>
    <property type="match status" value="1"/>
</dbReference>
<name>W7TXC5_9STRA</name>
<dbReference type="Pfam" id="PF00271">
    <property type="entry name" value="Helicase_C"/>
    <property type="match status" value="1"/>
</dbReference>
<dbReference type="OrthoDB" id="5857104at2759"/>
<proteinExistence type="predicted"/>
<dbReference type="Proteomes" id="UP000019335">
    <property type="component" value="Chromosome 11"/>
</dbReference>
<dbReference type="GO" id="GO:0005524">
    <property type="term" value="F:ATP binding"/>
    <property type="evidence" value="ECO:0007669"/>
    <property type="project" value="InterPro"/>
</dbReference>
<dbReference type="InterPro" id="IPR049730">
    <property type="entry name" value="SNF2/RAD54-like_C"/>
</dbReference>
<protein>
    <submittedName>
        <fullName evidence="3">Transcription regulatory protein</fullName>
    </submittedName>
</protein>
<dbReference type="InterPro" id="IPR000330">
    <property type="entry name" value="SNF2_N"/>
</dbReference>
<reference evidence="3 4" key="1">
    <citation type="journal article" date="2014" name="Mol. Plant">
        <title>Chromosome Scale Genome Assembly and Transcriptome Profiling of Nannochloropsis gaditana in Nitrogen Depletion.</title>
        <authorList>
            <person name="Corteggiani Carpinelli E."/>
            <person name="Telatin A."/>
            <person name="Vitulo N."/>
            <person name="Forcato C."/>
            <person name="D'Angelo M."/>
            <person name="Schiavon R."/>
            <person name="Vezzi A."/>
            <person name="Giacometti G.M."/>
            <person name="Morosinotto T."/>
            <person name="Valle G."/>
        </authorList>
    </citation>
    <scope>NUCLEOTIDE SEQUENCE [LARGE SCALE GENOMIC DNA]</scope>
    <source>
        <strain evidence="3 4">B-31</strain>
    </source>
</reference>
<comment type="caution">
    <text evidence="3">The sequence shown here is derived from an EMBL/GenBank/DDBJ whole genome shotgun (WGS) entry which is preliminary data.</text>
</comment>
<evidence type="ECO:0000313" key="3">
    <source>
        <dbReference type="EMBL" id="EWM25311.1"/>
    </source>
</evidence>
<dbReference type="PROSITE" id="PS51194">
    <property type="entry name" value="HELICASE_CTER"/>
    <property type="match status" value="1"/>
</dbReference>
<dbReference type="SUPFAM" id="SSF52540">
    <property type="entry name" value="P-loop containing nucleoside triphosphate hydrolases"/>
    <property type="match status" value="1"/>
</dbReference>
<sequence>MREKELRQVVLSKEEESLVLCQLHSVLRPFLLRRTKSQVLSHLPRKQERLLACPLSAWQRRLYRLLEDLSRAHSPAPTYLLPPSSAPRLTTSNLLNQLRKVLGRRPLIFSQFTTSLDLIEDFFIHRGMPYCRLDGRTPADARAEIIAEFNCGRRASFMAFLITTRAGGVGLNLQAGADTVILFDSDWNPQSDAQAMARCHRIGQTEEVLVLRLVSGDNKCGRQLQDVRPLMRIKAD</sequence>
<accession>W7TXC5</accession>
<dbReference type="AlphaFoldDB" id="W7TXC5"/>
<evidence type="ECO:0000256" key="1">
    <source>
        <dbReference type="ARBA" id="ARBA00022801"/>
    </source>
</evidence>
<dbReference type="CDD" id="cd18793">
    <property type="entry name" value="SF2_C_SNF"/>
    <property type="match status" value="1"/>
</dbReference>
<evidence type="ECO:0000313" key="4">
    <source>
        <dbReference type="Proteomes" id="UP000019335"/>
    </source>
</evidence>
<dbReference type="EMBL" id="AZIL01000942">
    <property type="protein sequence ID" value="EWM25311.1"/>
    <property type="molecule type" value="Genomic_DNA"/>
</dbReference>
<evidence type="ECO:0000259" key="2">
    <source>
        <dbReference type="PROSITE" id="PS51194"/>
    </source>
</evidence>
<feature type="domain" description="Helicase C-terminal" evidence="2">
    <location>
        <begin position="94"/>
        <end position="236"/>
    </location>
</feature>
<dbReference type="Pfam" id="PF00176">
    <property type="entry name" value="SNF2-rel_dom"/>
    <property type="match status" value="1"/>
</dbReference>
<dbReference type="PANTHER" id="PTHR10799">
    <property type="entry name" value="SNF2/RAD54 HELICASE FAMILY"/>
    <property type="match status" value="1"/>
</dbReference>
<keyword evidence="1" id="KW-0378">Hydrolase</keyword>
<dbReference type="InterPro" id="IPR001650">
    <property type="entry name" value="Helicase_C-like"/>
</dbReference>
<dbReference type="InterPro" id="IPR027417">
    <property type="entry name" value="P-loop_NTPase"/>
</dbReference>
<keyword evidence="4" id="KW-1185">Reference proteome</keyword>